<keyword evidence="1" id="KW-0175">Coiled coil</keyword>
<proteinExistence type="predicted"/>
<organism evidence="2 3">
    <name type="scientific">Aureobasidium namibiae CBS 147.97</name>
    <dbReference type="NCBI Taxonomy" id="1043004"/>
    <lineage>
        <taxon>Eukaryota</taxon>
        <taxon>Fungi</taxon>
        <taxon>Dikarya</taxon>
        <taxon>Ascomycota</taxon>
        <taxon>Pezizomycotina</taxon>
        <taxon>Dothideomycetes</taxon>
        <taxon>Dothideomycetidae</taxon>
        <taxon>Dothideales</taxon>
        <taxon>Saccotheciaceae</taxon>
        <taxon>Aureobasidium</taxon>
    </lineage>
</organism>
<evidence type="ECO:0000256" key="1">
    <source>
        <dbReference type="SAM" id="Coils"/>
    </source>
</evidence>
<evidence type="ECO:0000313" key="3">
    <source>
        <dbReference type="Proteomes" id="UP000027730"/>
    </source>
</evidence>
<dbReference type="EMBL" id="KL584712">
    <property type="protein sequence ID" value="KEQ72033.1"/>
    <property type="molecule type" value="Genomic_DNA"/>
</dbReference>
<keyword evidence="3" id="KW-1185">Reference proteome</keyword>
<feature type="coiled-coil region" evidence="1">
    <location>
        <begin position="80"/>
        <end position="107"/>
    </location>
</feature>
<name>A0A074WG79_9PEZI</name>
<sequence length="137" mass="15877">MTDEEGDMTARMNHLSLVMAENKLLRTMNTELRSKHTRDVEKISDLENQIASFEPSAKNARDADKIFNLKQELDALFQAKEASDNLLEIAKAKLKESEKKNKEQGQELRMYTEIEASKKRVVEMHLKKVERANKDQK</sequence>
<reference evidence="2 3" key="1">
    <citation type="journal article" date="2014" name="BMC Genomics">
        <title>Genome sequencing of four Aureobasidium pullulans varieties: biotechnological potential, stress tolerance, and description of new species.</title>
        <authorList>
            <person name="Gostin Ar C."/>
            <person name="Ohm R.A."/>
            <person name="Kogej T."/>
            <person name="Sonjak S."/>
            <person name="Turk M."/>
            <person name="Zajc J."/>
            <person name="Zalar P."/>
            <person name="Grube M."/>
            <person name="Sun H."/>
            <person name="Han J."/>
            <person name="Sharma A."/>
            <person name="Chiniquy J."/>
            <person name="Ngan C.Y."/>
            <person name="Lipzen A."/>
            <person name="Barry K."/>
            <person name="Grigoriev I.V."/>
            <person name="Gunde-Cimerman N."/>
        </authorList>
    </citation>
    <scope>NUCLEOTIDE SEQUENCE [LARGE SCALE GENOMIC DNA]</scope>
    <source>
        <strain evidence="2 3">CBS 147.97</strain>
    </source>
</reference>
<evidence type="ECO:0000313" key="2">
    <source>
        <dbReference type="EMBL" id="KEQ72033.1"/>
    </source>
</evidence>
<dbReference type="GeneID" id="25417083"/>
<dbReference type="HOGENOM" id="CLU_1864728_0_0_1"/>
<accession>A0A074WG79</accession>
<dbReference type="RefSeq" id="XP_013426399.1">
    <property type="nucleotide sequence ID" value="XM_013570945.1"/>
</dbReference>
<gene>
    <name evidence="2" type="ORF">M436DRAFT_82943</name>
</gene>
<protein>
    <submittedName>
        <fullName evidence="2">Uncharacterized protein</fullName>
    </submittedName>
</protein>
<dbReference type="Proteomes" id="UP000027730">
    <property type="component" value="Unassembled WGS sequence"/>
</dbReference>
<dbReference type="AlphaFoldDB" id="A0A074WG79"/>